<protein>
    <submittedName>
        <fullName evidence="2">Uncharacterized protein</fullName>
    </submittedName>
</protein>
<evidence type="ECO:0000313" key="2">
    <source>
        <dbReference type="Ensembl" id="ENSNBRP00000013947.1"/>
    </source>
</evidence>
<dbReference type="Ensembl" id="ENSNBRT00000014328.1">
    <property type="protein sequence ID" value="ENSNBRP00000013947.1"/>
    <property type="gene ID" value="ENSNBRG00000010775.1"/>
</dbReference>
<dbReference type="InterPro" id="IPR052119">
    <property type="entry name" value="ElonginBC-PRC2_ViralRestrict"/>
</dbReference>
<evidence type="ECO:0000256" key="1">
    <source>
        <dbReference type="SAM" id="Phobius"/>
    </source>
</evidence>
<reference evidence="2" key="2">
    <citation type="submission" date="2025-09" db="UniProtKB">
        <authorList>
            <consortium name="Ensembl"/>
        </authorList>
    </citation>
    <scope>IDENTIFICATION</scope>
</reference>
<dbReference type="GeneTree" id="ENSGT00940000176098"/>
<proteinExistence type="predicted"/>
<feature type="transmembrane region" description="Helical" evidence="1">
    <location>
        <begin position="277"/>
        <end position="296"/>
    </location>
</feature>
<keyword evidence="1" id="KW-0472">Membrane</keyword>
<dbReference type="STRING" id="32507.ENSNBRP00000013947"/>
<dbReference type="AlphaFoldDB" id="A0A3Q4HBB0"/>
<organism evidence="2 3">
    <name type="scientific">Neolamprologus brichardi</name>
    <name type="common">Fairy cichlid</name>
    <name type="synonym">Lamprologus brichardi</name>
    <dbReference type="NCBI Taxonomy" id="32507"/>
    <lineage>
        <taxon>Eukaryota</taxon>
        <taxon>Metazoa</taxon>
        <taxon>Chordata</taxon>
        <taxon>Craniata</taxon>
        <taxon>Vertebrata</taxon>
        <taxon>Euteleostomi</taxon>
        <taxon>Actinopterygii</taxon>
        <taxon>Neopterygii</taxon>
        <taxon>Teleostei</taxon>
        <taxon>Neoteleostei</taxon>
        <taxon>Acanthomorphata</taxon>
        <taxon>Ovalentaria</taxon>
        <taxon>Cichlomorphae</taxon>
        <taxon>Cichliformes</taxon>
        <taxon>Cichlidae</taxon>
        <taxon>African cichlids</taxon>
        <taxon>Pseudocrenilabrinae</taxon>
        <taxon>Lamprologini</taxon>
        <taxon>Neolamprologus</taxon>
    </lineage>
</organism>
<reference evidence="2" key="1">
    <citation type="submission" date="2025-08" db="UniProtKB">
        <authorList>
            <consortium name="Ensembl"/>
        </authorList>
    </citation>
    <scope>IDENTIFICATION</scope>
</reference>
<keyword evidence="1" id="KW-1133">Transmembrane helix</keyword>
<dbReference type="GO" id="GO:0032184">
    <property type="term" value="F:SUMO polymer binding"/>
    <property type="evidence" value="ECO:0007669"/>
    <property type="project" value="TreeGrafter"/>
</dbReference>
<sequence length="297" mass="33948">MDDVINVSSDDSDVEIVGSYCTFTAKPDPMPLSAVRVEVDAVKLALPPSLSLVYSTIDENYPEGTLQLLSDLLQPGYYPPRDITSHLLHGILLDLQSPHHLCVQAFKLLMRSQRHHMVDKNTVPWDWELLTSVMTDEEHTQRHRCDVVRMFLEYIVQTLEDDFRAKCSTSSLHHSIAKATLSCDQQFPLNYISKHIFILIARLTLFSHQSFKLPLTNLFLTPRMLLLESLQSKLLRCKLLEHLLDYACPVKISLPMSLSLLLHFLKHCTVAPDPMVNITFLIVIFIFMSLANFFTVL</sequence>
<accession>A0A3Q4HBB0</accession>
<dbReference type="PANTHER" id="PTHR23187">
    <property type="entry name" value="FLJ44216 PROTEIN-RELATED"/>
    <property type="match status" value="1"/>
</dbReference>
<evidence type="ECO:0000313" key="3">
    <source>
        <dbReference type="Proteomes" id="UP000261580"/>
    </source>
</evidence>
<name>A0A3Q4HBB0_NEOBR</name>
<dbReference type="PANTHER" id="PTHR23187:SF3">
    <property type="entry name" value="SUMO-INTERACTING MOTIF-CONTAINING PROTEIN 1"/>
    <property type="match status" value="1"/>
</dbReference>
<keyword evidence="3" id="KW-1185">Reference proteome</keyword>
<keyword evidence="1" id="KW-0812">Transmembrane</keyword>
<dbReference type="Bgee" id="ENSNBRG00000010775">
    <property type="expression patterns" value="Expressed in testis and 7 other cell types or tissues"/>
</dbReference>
<dbReference type="Proteomes" id="UP000261580">
    <property type="component" value="Unassembled WGS sequence"/>
</dbReference>